<keyword evidence="2" id="KW-0472">Membrane</keyword>
<feature type="compositionally biased region" description="Polar residues" evidence="1">
    <location>
        <begin position="171"/>
        <end position="189"/>
    </location>
</feature>
<organism evidence="4 5">
    <name type="scientific">Arthrobotrys oligospora (strain ATCC 24927 / CBS 115.81 / DSM 1491)</name>
    <name type="common">Nematode-trapping fungus</name>
    <name type="synonym">Didymozoophaga oligospora</name>
    <dbReference type="NCBI Taxonomy" id="756982"/>
    <lineage>
        <taxon>Eukaryota</taxon>
        <taxon>Fungi</taxon>
        <taxon>Dikarya</taxon>
        <taxon>Ascomycota</taxon>
        <taxon>Pezizomycotina</taxon>
        <taxon>Orbiliomycetes</taxon>
        <taxon>Orbiliales</taxon>
        <taxon>Orbiliaceae</taxon>
        <taxon>Orbilia</taxon>
        <taxon>Orbilia oligospora</taxon>
    </lineage>
</organism>
<dbReference type="STRING" id="756982.G1X1T7"/>
<dbReference type="eggNOG" id="ENOG502SZGC">
    <property type="taxonomic scope" value="Eukaryota"/>
</dbReference>
<proteinExistence type="predicted"/>
<dbReference type="RefSeq" id="XP_011118449.1">
    <property type="nucleotide sequence ID" value="XM_011120147.1"/>
</dbReference>
<accession>G1X1T7</accession>
<dbReference type="GeneID" id="22889352"/>
<feature type="region of interest" description="Disordered" evidence="1">
    <location>
        <begin position="156"/>
        <end position="241"/>
    </location>
</feature>
<comment type="caution">
    <text evidence="4">The sequence shown here is derived from an EMBL/GenBank/DDBJ whole genome shotgun (WGS) entry which is preliminary data.</text>
</comment>
<dbReference type="OrthoDB" id="10388850at2759"/>
<feature type="signal peptide" evidence="3">
    <location>
        <begin position="1"/>
        <end position="27"/>
    </location>
</feature>
<dbReference type="Proteomes" id="UP000008784">
    <property type="component" value="Unassembled WGS sequence"/>
</dbReference>
<dbReference type="OMA" id="SADNHAG"/>
<keyword evidence="5" id="KW-1185">Reference proteome</keyword>
<feature type="compositionally biased region" description="Low complexity" evidence="1">
    <location>
        <begin position="190"/>
        <end position="237"/>
    </location>
</feature>
<gene>
    <name evidence="4" type="ORF">AOL_s00007g246</name>
</gene>
<protein>
    <recommendedName>
        <fullName evidence="6">Mid2 domain-containing protein</fullName>
    </recommendedName>
</protein>
<feature type="transmembrane region" description="Helical" evidence="2">
    <location>
        <begin position="248"/>
        <end position="271"/>
    </location>
</feature>
<name>G1X1T7_ARTOA</name>
<evidence type="ECO:0000256" key="1">
    <source>
        <dbReference type="SAM" id="MobiDB-lite"/>
    </source>
</evidence>
<dbReference type="EMBL" id="ADOT01000016">
    <property type="protein sequence ID" value="EGX52910.1"/>
    <property type="molecule type" value="Genomic_DNA"/>
</dbReference>
<sequence>MRFHQRQSRTFLLFVFLSTVAQIYTTAQGTGRFFIQPEGLDESATGADRFDSSIQWYIGDQVTVRWEAEFDTVTLRLWQGVFEGKYWYNDLLRDDPNTLSYTWTVGPVLTQAQTINLHFQLLDSSNTERNFNSKDFKIYNRTDTLTETLRTTTKERTVTKEVTVTPGVDIGSSSSPRSTPTDVETQTTPETGSDEASTTSSSDSSTSSETEAVTNMGASTSAAAATTSNSSALPNSTGTSSDNTAMKVGLGVGLGVGLPLLGLIGGGLYFLGKRRGAGGAGNTLPDMPSVPPVTSRGAETGWYPGNTVGGIENTGSQVGGAMGLPGGGR</sequence>
<reference evidence="4 5" key="1">
    <citation type="journal article" date="2011" name="PLoS Pathog.">
        <title>Genomic and proteomic analyses of the fungus Arthrobotrys oligospora provide insights into nematode-trap formation.</title>
        <authorList>
            <person name="Yang J."/>
            <person name="Wang L."/>
            <person name="Ji X."/>
            <person name="Feng Y."/>
            <person name="Li X."/>
            <person name="Zou C."/>
            <person name="Xu J."/>
            <person name="Ren Y."/>
            <person name="Mi Q."/>
            <person name="Wu J."/>
            <person name="Liu S."/>
            <person name="Liu Y."/>
            <person name="Huang X."/>
            <person name="Wang H."/>
            <person name="Niu X."/>
            <person name="Li J."/>
            <person name="Liang L."/>
            <person name="Luo Y."/>
            <person name="Ji K."/>
            <person name="Zhou W."/>
            <person name="Yu Z."/>
            <person name="Li G."/>
            <person name="Liu Y."/>
            <person name="Li L."/>
            <person name="Qiao M."/>
            <person name="Feng L."/>
            <person name="Zhang K.-Q."/>
        </authorList>
    </citation>
    <scope>NUCLEOTIDE SEQUENCE [LARGE SCALE GENOMIC DNA]</scope>
    <source>
        <strain evidence="5">ATCC 24927 / CBS 115.81 / DSM 1491</strain>
    </source>
</reference>
<keyword evidence="2" id="KW-0812">Transmembrane</keyword>
<dbReference type="HOGENOM" id="CLU_844591_0_0_1"/>
<evidence type="ECO:0000256" key="2">
    <source>
        <dbReference type="SAM" id="Phobius"/>
    </source>
</evidence>
<feature type="region of interest" description="Disordered" evidence="1">
    <location>
        <begin position="309"/>
        <end position="329"/>
    </location>
</feature>
<feature type="chain" id="PRO_5003426482" description="Mid2 domain-containing protein" evidence="3">
    <location>
        <begin position="28"/>
        <end position="329"/>
    </location>
</feature>
<evidence type="ECO:0000313" key="5">
    <source>
        <dbReference type="Proteomes" id="UP000008784"/>
    </source>
</evidence>
<evidence type="ECO:0008006" key="6">
    <source>
        <dbReference type="Google" id="ProtNLM"/>
    </source>
</evidence>
<keyword evidence="3" id="KW-0732">Signal</keyword>
<feature type="compositionally biased region" description="Gly residues" evidence="1">
    <location>
        <begin position="317"/>
        <end position="329"/>
    </location>
</feature>
<dbReference type="InParanoid" id="G1X1T7"/>
<keyword evidence="2" id="KW-1133">Transmembrane helix</keyword>
<evidence type="ECO:0000313" key="4">
    <source>
        <dbReference type="EMBL" id="EGX52910.1"/>
    </source>
</evidence>
<dbReference type="AlphaFoldDB" id="G1X1T7"/>
<evidence type="ECO:0000256" key="3">
    <source>
        <dbReference type="SAM" id="SignalP"/>
    </source>
</evidence>